<sequence>FELFMPDRPDLRFLGVPMASVPRDTSEGDYFSVFSTALLEDPSFAVHLHVSEEYPVIWAVEKMEKMEWEGASEGSQLVYIMKKKAMTIGGES</sequence>
<reference evidence="2" key="1">
    <citation type="submission" date="2022-10" db="EMBL/GenBank/DDBJ databases">
        <title>Genome assembly of Pristionchus species.</title>
        <authorList>
            <person name="Yoshida K."/>
            <person name="Sommer R.J."/>
        </authorList>
    </citation>
    <scope>NUCLEOTIDE SEQUENCE [LARGE SCALE GENOMIC DNA]</scope>
    <source>
        <strain evidence="2">RS5460</strain>
    </source>
</reference>
<accession>A0AAN5CRN9</accession>
<gene>
    <name evidence="1" type="ORF">PMAYCL1PPCAC_19586</name>
</gene>
<organism evidence="1 2">
    <name type="scientific">Pristionchus mayeri</name>
    <dbReference type="NCBI Taxonomy" id="1317129"/>
    <lineage>
        <taxon>Eukaryota</taxon>
        <taxon>Metazoa</taxon>
        <taxon>Ecdysozoa</taxon>
        <taxon>Nematoda</taxon>
        <taxon>Chromadorea</taxon>
        <taxon>Rhabditida</taxon>
        <taxon>Rhabditina</taxon>
        <taxon>Diplogasteromorpha</taxon>
        <taxon>Diplogasteroidea</taxon>
        <taxon>Neodiplogasteridae</taxon>
        <taxon>Pristionchus</taxon>
    </lineage>
</organism>
<keyword evidence="2" id="KW-1185">Reference proteome</keyword>
<protein>
    <submittedName>
        <fullName evidence="1">Uncharacterized protein</fullName>
    </submittedName>
</protein>
<dbReference type="Proteomes" id="UP001328107">
    <property type="component" value="Unassembled WGS sequence"/>
</dbReference>
<feature type="non-terminal residue" evidence="1">
    <location>
        <position position="1"/>
    </location>
</feature>
<evidence type="ECO:0000313" key="1">
    <source>
        <dbReference type="EMBL" id="GMR49391.1"/>
    </source>
</evidence>
<dbReference type="EMBL" id="BTRK01000004">
    <property type="protein sequence ID" value="GMR49391.1"/>
    <property type="molecule type" value="Genomic_DNA"/>
</dbReference>
<dbReference type="AlphaFoldDB" id="A0AAN5CRN9"/>
<comment type="caution">
    <text evidence="1">The sequence shown here is derived from an EMBL/GenBank/DDBJ whole genome shotgun (WGS) entry which is preliminary data.</text>
</comment>
<evidence type="ECO:0000313" key="2">
    <source>
        <dbReference type="Proteomes" id="UP001328107"/>
    </source>
</evidence>
<name>A0AAN5CRN9_9BILA</name>
<proteinExistence type="predicted"/>
<feature type="non-terminal residue" evidence="1">
    <location>
        <position position="92"/>
    </location>
</feature>